<dbReference type="OrthoDB" id="7735550at2759"/>
<protein>
    <recommendedName>
        <fullName evidence="2">Fibrinogen C-terminal domain-containing protein</fullName>
    </recommendedName>
</protein>
<dbReference type="InterPro" id="IPR014716">
    <property type="entry name" value="Fibrinogen_a/b/g_C_1"/>
</dbReference>
<feature type="non-terminal residue" evidence="3">
    <location>
        <position position="1"/>
    </location>
</feature>
<evidence type="ECO:0000256" key="1">
    <source>
        <dbReference type="SAM" id="MobiDB-lite"/>
    </source>
</evidence>
<dbReference type="Proteomes" id="UP000700334">
    <property type="component" value="Unassembled WGS sequence"/>
</dbReference>
<feature type="region of interest" description="Disordered" evidence="1">
    <location>
        <begin position="1"/>
        <end position="22"/>
    </location>
</feature>
<organism evidence="3 4">
    <name type="scientific">Galemys pyrenaicus</name>
    <name type="common">Iberian desman</name>
    <name type="synonym">Pyrenean desman</name>
    <dbReference type="NCBI Taxonomy" id="202257"/>
    <lineage>
        <taxon>Eukaryota</taxon>
        <taxon>Metazoa</taxon>
        <taxon>Chordata</taxon>
        <taxon>Craniata</taxon>
        <taxon>Vertebrata</taxon>
        <taxon>Euteleostomi</taxon>
        <taxon>Mammalia</taxon>
        <taxon>Eutheria</taxon>
        <taxon>Laurasiatheria</taxon>
        <taxon>Eulipotyphla</taxon>
        <taxon>Talpidae</taxon>
        <taxon>Galemys</taxon>
    </lineage>
</organism>
<gene>
    <name evidence="3" type="ORF">J0S82_005155</name>
</gene>
<dbReference type="Pfam" id="PF00147">
    <property type="entry name" value="Fibrinogen_C"/>
    <property type="match status" value="1"/>
</dbReference>
<evidence type="ECO:0000259" key="2">
    <source>
        <dbReference type="Pfam" id="PF00147"/>
    </source>
</evidence>
<dbReference type="EMBL" id="JAGFMF010012145">
    <property type="protein sequence ID" value="KAG8506757.1"/>
    <property type="molecule type" value="Genomic_DNA"/>
</dbReference>
<dbReference type="InterPro" id="IPR002181">
    <property type="entry name" value="Fibrinogen_a/b/g_C_dom"/>
</dbReference>
<feature type="domain" description="Fibrinogen C-terminal" evidence="2">
    <location>
        <begin position="1"/>
        <end position="56"/>
    </location>
</feature>
<accession>A0A8J5ZUR7</accession>
<evidence type="ECO:0000313" key="4">
    <source>
        <dbReference type="Proteomes" id="UP000700334"/>
    </source>
</evidence>
<name>A0A8J5ZUR7_GALPY</name>
<dbReference type="SUPFAM" id="SSF56496">
    <property type="entry name" value="Fibrinogen C-terminal domain-like"/>
    <property type="match status" value="1"/>
</dbReference>
<dbReference type="AlphaFoldDB" id="A0A8J5ZUR7"/>
<dbReference type="Gene3D" id="3.90.215.10">
    <property type="entry name" value="Gamma Fibrinogen, chain A, domain 1"/>
    <property type="match status" value="1"/>
</dbReference>
<dbReference type="InterPro" id="IPR036056">
    <property type="entry name" value="Fibrinogen-like_C"/>
</dbReference>
<evidence type="ECO:0000313" key="3">
    <source>
        <dbReference type="EMBL" id="KAG8506757.1"/>
    </source>
</evidence>
<comment type="caution">
    <text evidence="3">The sequence shown here is derived from an EMBL/GenBank/DDBJ whole genome shotgun (WGS) entry which is preliminary data.</text>
</comment>
<reference evidence="3" key="1">
    <citation type="journal article" date="2021" name="Evol. Appl.">
        <title>The genome of the Pyrenean desman and the effects of bottlenecks and inbreeding on the genomic landscape of an endangered species.</title>
        <authorList>
            <person name="Escoda L."/>
            <person name="Castresana J."/>
        </authorList>
    </citation>
    <scope>NUCLEOTIDE SEQUENCE</scope>
    <source>
        <strain evidence="3">IBE-C5619</strain>
    </source>
</reference>
<keyword evidence="4" id="KW-1185">Reference proteome</keyword>
<proteinExistence type="predicted"/>
<sequence>MGAMEGGWLVSGTHRPGPKRQEGSIDALCSWSSYEAGLGSQESELWLGMNICISLLSGVRSCSLQGAWGHPLAGRMSTGTLRAGPSMSVSPQVPGSCRWSWRTSGNHTFAHYETFHRLGETDHYQLVLGKASGHC</sequence>